<evidence type="ECO:0000256" key="1">
    <source>
        <dbReference type="SAM" id="Phobius"/>
    </source>
</evidence>
<keyword evidence="1" id="KW-0472">Membrane</keyword>
<gene>
    <name evidence="2" type="ORF">OHJ16_14610</name>
</gene>
<comment type="caution">
    <text evidence="2">The sequence shown here is derived from an EMBL/GenBank/DDBJ whole genome shotgun (WGS) entry which is preliminary data.</text>
</comment>
<dbReference type="Proteomes" id="UP001072034">
    <property type="component" value="Unassembled WGS sequence"/>
</dbReference>
<keyword evidence="1" id="KW-1133">Transmembrane helix</keyword>
<reference evidence="2" key="1">
    <citation type="submission" date="2022-10" db="EMBL/GenBank/DDBJ databases">
        <title>Genome sequence of Actinomyces israelii ATCC 10048.</title>
        <authorList>
            <person name="Watt R.M."/>
            <person name="Tong W.M."/>
        </authorList>
    </citation>
    <scope>NUCLEOTIDE SEQUENCE</scope>
    <source>
        <strain evidence="2">ATCC 10048</strain>
    </source>
</reference>
<sequence length="133" mass="14702">MLKRILWWAGLVLLLPGPAALYNEDAIYGFFASLPPRLDTSTGDVDRFLLMLTLTDERILAALVAGFVCWALCAVLGVVVFLRESDRPAPRRSAWRVVRRLTIVIVSTVFLLAGALVGLLCNIGIDLYYNPIP</sequence>
<evidence type="ECO:0000313" key="2">
    <source>
        <dbReference type="EMBL" id="MCZ0859271.1"/>
    </source>
</evidence>
<keyword evidence="3" id="KW-1185">Reference proteome</keyword>
<dbReference type="RefSeq" id="WP_268918519.1">
    <property type="nucleotide sequence ID" value="NZ_JAPTMY010000045.1"/>
</dbReference>
<evidence type="ECO:0000313" key="3">
    <source>
        <dbReference type="Proteomes" id="UP001072034"/>
    </source>
</evidence>
<name>A0ABT4IBZ7_9ACTO</name>
<keyword evidence="1" id="KW-0812">Transmembrane</keyword>
<proteinExistence type="predicted"/>
<organism evidence="2 3">
    <name type="scientific">Actinomyces israelii</name>
    <dbReference type="NCBI Taxonomy" id="1659"/>
    <lineage>
        <taxon>Bacteria</taxon>
        <taxon>Bacillati</taxon>
        <taxon>Actinomycetota</taxon>
        <taxon>Actinomycetes</taxon>
        <taxon>Actinomycetales</taxon>
        <taxon>Actinomycetaceae</taxon>
        <taxon>Actinomyces</taxon>
    </lineage>
</organism>
<dbReference type="EMBL" id="JAPTMY010000045">
    <property type="protein sequence ID" value="MCZ0859271.1"/>
    <property type="molecule type" value="Genomic_DNA"/>
</dbReference>
<feature type="transmembrane region" description="Helical" evidence="1">
    <location>
        <begin position="59"/>
        <end position="82"/>
    </location>
</feature>
<accession>A0ABT4IBZ7</accession>
<feature type="transmembrane region" description="Helical" evidence="1">
    <location>
        <begin position="103"/>
        <end position="125"/>
    </location>
</feature>
<protein>
    <submittedName>
        <fullName evidence="2">Uncharacterized protein</fullName>
    </submittedName>
</protein>